<dbReference type="SUPFAM" id="SSF51735">
    <property type="entry name" value="NAD(P)-binding Rossmann-fold domains"/>
    <property type="match status" value="1"/>
</dbReference>
<dbReference type="InterPro" id="IPR036291">
    <property type="entry name" value="NAD(P)-bd_dom_sf"/>
</dbReference>
<dbReference type="Pfam" id="PF13561">
    <property type="entry name" value="adh_short_C2"/>
    <property type="match status" value="1"/>
</dbReference>
<comment type="similarity">
    <text evidence="1">Belongs to the short-chain dehydrogenases/reductases (SDR) family.</text>
</comment>
<dbReference type="PANTHER" id="PTHR42760">
    <property type="entry name" value="SHORT-CHAIN DEHYDROGENASES/REDUCTASES FAMILY MEMBER"/>
    <property type="match status" value="1"/>
</dbReference>
<keyword evidence="3" id="KW-1185">Reference proteome</keyword>
<gene>
    <name evidence="2" type="ORF">KB213_10335</name>
</gene>
<name>A0ABS5E9A4_9PROT</name>
<evidence type="ECO:0000313" key="3">
    <source>
        <dbReference type="Proteomes" id="UP000677812"/>
    </source>
</evidence>
<accession>A0ABS5E9A4</accession>
<dbReference type="CDD" id="cd05233">
    <property type="entry name" value="SDR_c"/>
    <property type="match status" value="1"/>
</dbReference>
<dbReference type="NCBIfam" id="NF005395">
    <property type="entry name" value="PRK06940.1"/>
    <property type="match status" value="1"/>
</dbReference>
<dbReference type="RefSeq" id="WP_211682846.1">
    <property type="nucleotide sequence ID" value="NZ_JAGRQH010000008.1"/>
</dbReference>
<dbReference type="EMBL" id="JAGRQH010000008">
    <property type="protein sequence ID" value="MBR0560449.1"/>
    <property type="molecule type" value="Genomic_DNA"/>
</dbReference>
<dbReference type="InterPro" id="IPR002347">
    <property type="entry name" value="SDR_fam"/>
</dbReference>
<dbReference type="Pfam" id="PF00106">
    <property type="entry name" value="adh_short"/>
    <property type="match status" value="1"/>
</dbReference>
<dbReference type="PRINTS" id="PR00081">
    <property type="entry name" value="GDHRDH"/>
</dbReference>
<dbReference type="Proteomes" id="UP000677812">
    <property type="component" value="Unassembled WGS sequence"/>
</dbReference>
<evidence type="ECO:0000313" key="2">
    <source>
        <dbReference type="EMBL" id="MBR0560449.1"/>
    </source>
</evidence>
<organism evidence="2 3">
    <name type="scientific">Neokomagataea anthophila</name>
    <dbReference type="NCBI Taxonomy" id="2826925"/>
    <lineage>
        <taxon>Bacteria</taxon>
        <taxon>Pseudomonadati</taxon>
        <taxon>Pseudomonadota</taxon>
        <taxon>Alphaproteobacteria</taxon>
        <taxon>Acetobacterales</taxon>
        <taxon>Acetobacteraceae</taxon>
        <taxon>Neokomagataea</taxon>
    </lineage>
</organism>
<proteinExistence type="inferred from homology"/>
<sequence length="283" mass="29058">MNKIIKMNKQVVVVIGAGGIGQAIARRQCFGKVLLLADFNTEALERTASGLRDAGYIVETQSVDIASRESVEALAVKAVSLGDVVQVVNAAGVSPNMASVERILAVDLYGAALVLDVFEGVIAQGGAGLLVSSMAGHMLPPLSSQQDQDLAFTSVDELLGLPMLGAEFVPNSAAAYGLAKRANALRVRAAAVSWGAKGARVNAISPGIIVTPLAQHELNSSVGDIYRKMVSSSPSGRMAPPDEVAAAAAYLLGSEANFVTGTDLLIDGGVVAAIFAGKIALQM</sequence>
<comment type="caution">
    <text evidence="2">The sequence shown here is derived from an EMBL/GenBank/DDBJ whole genome shotgun (WGS) entry which is preliminary data.</text>
</comment>
<evidence type="ECO:0000256" key="1">
    <source>
        <dbReference type="ARBA" id="ARBA00006484"/>
    </source>
</evidence>
<dbReference type="Gene3D" id="3.40.50.720">
    <property type="entry name" value="NAD(P)-binding Rossmann-like Domain"/>
    <property type="match status" value="1"/>
</dbReference>
<protein>
    <submittedName>
        <fullName evidence="2">SDR family oxidoreductase</fullName>
    </submittedName>
</protein>
<reference evidence="2 3" key="1">
    <citation type="submission" date="2021-04" db="EMBL/GenBank/DDBJ databases">
        <title>The complete genome sequence of Neokomagataea sp. TBRC 2177.</title>
        <authorList>
            <person name="Charoenyingcharoen P."/>
            <person name="Yukphan P."/>
        </authorList>
    </citation>
    <scope>NUCLEOTIDE SEQUENCE [LARGE SCALE GENOMIC DNA]</scope>
    <source>
        <strain evidence="2 3">TBRC 2177</strain>
    </source>
</reference>